<accession>A0A7J8NDI2</accession>
<dbReference type="PANTHER" id="PTHR31286">
    <property type="entry name" value="GLYCINE-RICH CELL WALL STRUCTURAL PROTEIN 1.8-LIKE"/>
    <property type="match status" value="1"/>
</dbReference>
<sequence length="176" mass="20138">MDMNKNNTVGRCFAHMAVYVNLDKPLVSQVLINGKIQRIEYEFLPMVCFHYGHYRHLKEVCSEKSTVSSMAKETTTSISIKMVVVATGEEHQSFRPWMLVERKSRRKSRDLPNKGTGILAKNTEGSRFKALNSTISNQDGHLADRNLIVENQNNKGKDIVACHCVKQMSNRIHRFK</sequence>
<protein>
    <recommendedName>
        <fullName evidence="3">Zinc knuckle CX2CX4HX4C domain-containing protein</fullName>
    </recommendedName>
</protein>
<dbReference type="InterPro" id="IPR040256">
    <property type="entry name" value="At4g02000-like"/>
</dbReference>
<dbReference type="EMBL" id="JABEZX010042705">
    <property type="protein sequence ID" value="MBA0574912.1"/>
    <property type="molecule type" value="Genomic_DNA"/>
</dbReference>
<feature type="non-terminal residue" evidence="1">
    <location>
        <position position="176"/>
    </location>
</feature>
<dbReference type="Proteomes" id="UP000593572">
    <property type="component" value="Unassembled WGS sequence"/>
</dbReference>
<reference evidence="1 2" key="1">
    <citation type="journal article" date="2019" name="Genome Biol. Evol.">
        <title>Insights into the evolution of the New World diploid cottons (Gossypium, subgenus Houzingenia) based on genome sequencing.</title>
        <authorList>
            <person name="Grover C.E."/>
            <person name="Arick M.A. 2nd"/>
            <person name="Thrash A."/>
            <person name="Conover J.L."/>
            <person name="Sanders W.S."/>
            <person name="Peterson D.G."/>
            <person name="Frelichowski J.E."/>
            <person name="Scheffler J.A."/>
            <person name="Scheffler B.E."/>
            <person name="Wendel J.F."/>
        </authorList>
    </citation>
    <scope>NUCLEOTIDE SEQUENCE [LARGE SCALE GENOMIC DNA]</scope>
    <source>
        <strain evidence="1">157</strain>
        <tissue evidence="1">Leaf</tissue>
    </source>
</reference>
<evidence type="ECO:0000313" key="1">
    <source>
        <dbReference type="EMBL" id="MBA0574912.1"/>
    </source>
</evidence>
<dbReference type="AlphaFoldDB" id="A0A7J8NDI2"/>
<evidence type="ECO:0000313" key="2">
    <source>
        <dbReference type="Proteomes" id="UP000593572"/>
    </source>
</evidence>
<name>A0A7J8NDI2_9ROSI</name>
<proteinExistence type="predicted"/>
<organism evidence="1 2">
    <name type="scientific">Gossypium lobatum</name>
    <dbReference type="NCBI Taxonomy" id="34289"/>
    <lineage>
        <taxon>Eukaryota</taxon>
        <taxon>Viridiplantae</taxon>
        <taxon>Streptophyta</taxon>
        <taxon>Embryophyta</taxon>
        <taxon>Tracheophyta</taxon>
        <taxon>Spermatophyta</taxon>
        <taxon>Magnoliopsida</taxon>
        <taxon>eudicotyledons</taxon>
        <taxon>Gunneridae</taxon>
        <taxon>Pentapetalae</taxon>
        <taxon>rosids</taxon>
        <taxon>malvids</taxon>
        <taxon>Malvales</taxon>
        <taxon>Malvaceae</taxon>
        <taxon>Malvoideae</taxon>
        <taxon>Gossypium</taxon>
    </lineage>
</organism>
<evidence type="ECO:0008006" key="3">
    <source>
        <dbReference type="Google" id="ProtNLM"/>
    </source>
</evidence>
<comment type="caution">
    <text evidence="1">The sequence shown here is derived from an EMBL/GenBank/DDBJ whole genome shotgun (WGS) entry which is preliminary data.</text>
</comment>
<gene>
    <name evidence="1" type="ORF">Golob_006837</name>
</gene>
<keyword evidence="2" id="KW-1185">Reference proteome</keyword>
<dbReference type="PANTHER" id="PTHR31286:SF173">
    <property type="entry name" value="DUF4283 DOMAIN-CONTAINING PROTEIN"/>
    <property type="match status" value="1"/>
</dbReference>